<keyword evidence="3" id="KW-1185">Reference proteome</keyword>
<sequence length="78" mass="8353">MKSSLALLTFASAFAFIAVNAVAVNKRADDDLTSTALDEPKVLIATKVFPTLVDEEPFLATVTQETTWTQYPATTSSA</sequence>
<comment type="caution">
    <text evidence="2">The sequence shown here is derived from an EMBL/GenBank/DDBJ whole genome shotgun (WGS) entry which is preliminary data.</text>
</comment>
<evidence type="ECO:0000313" key="2">
    <source>
        <dbReference type="EMBL" id="KAF5323645.1"/>
    </source>
</evidence>
<protein>
    <submittedName>
        <fullName evidence="2">Uncharacterized protein</fullName>
    </submittedName>
</protein>
<name>A0A8H5BHT8_9AGAR</name>
<dbReference type="Proteomes" id="UP000559256">
    <property type="component" value="Unassembled WGS sequence"/>
</dbReference>
<gene>
    <name evidence="2" type="ORF">D9758_017078</name>
</gene>
<feature type="chain" id="PRO_5034803282" evidence="1">
    <location>
        <begin position="22"/>
        <end position="78"/>
    </location>
</feature>
<dbReference type="OrthoDB" id="3025387at2759"/>
<organism evidence="2 3">
    <name type="scientific">Tetrapyrgos nigripes</name>
    <dbReference type="NCBI Taxonomy" id="182062"/>
    <lineage>
        <taxon>Eukaryota</taxon>
        <taxon>Fungi</taxon>
        <taxon>Dikarya</taxon>
        <taxon>Basidiomycota</taxon>
        <taxon>Agaricomycotina</taxon>
        <taxon>Agaricomycetes</taxon>
        <taxon>Agaricomycetidae</taxon>
        <taxon>Agaricales</taxon>
        <taxon>Marasmiineae</taxon>
        <taxon>Marasmiaceae</taxon>
        <taxon>Tetrapyrgos</taxon>
    </lineage>
</organism>
<evidence type="ECO:0000256" key="1">
    <source>
        <dbReference type="SAM" id="SignalP"/>
    </source>
</evidence>
<dbReference type="EMBL" id="JAACJM010000393">
    <property type="protein sequence ID" value="KAF5323645.1"/>
    <property type="molecule type" value="Genomic_DNA"/>
</dbReference>
<proteinExistence type="predicted"/>
<dbReference type="AlphaFoldDB" id="A0A8H5BHT8"/>
<accession>A0A8H5BHT8</accession>
<evidence type="ECO:0000313" key="3">
    <source>
        <dbReference type="Proteomes" id="UP000559256"/>
    </source>
</evidence>
<feature type="signal peptide" evidence="1">
    <location>
        <begin position="1"/>
        <end position="21"/>
    </location>
</feature>
<reference evidence="2 3" key="1">
    <citation type="journal article" date="2020" name="ISME J.">
        <title>Uncovering the hidden diversity of litter-decomposition mechanisms in mushroom-forming fungi.</title>
        <authorList>
            <person name="Floudas D."/>
            <person name="Bentzer J."/>
            <person name="Ahren D."/>
            <person name="Johansson T."/>
            <person name="Persson P."/>
            <person name="Tunlid A."/>
        </authorList>
    </citation>
    <scope>NUCLEOTIDE SEQUENCE [LARGE SCALE GENOMIC DNA]</scope>
    <source>
        <strain evidence="2 3">CBS 291.85</strain>
    </source>
</reference>
<keyword evidence="1" id="KW-0732">Signal</keyword>